<dbReference type="PaxDb" id="4097-A0A1S4BBV6"/>
<dbReference type="SUPFAM" id="SSF54403">
    <property type="entry name" value="Cystatin/monellin"/>
    <property type="match status" value="1"/>
</dbReference>
<dbReference type="OrthoDB" id="1625419at2759"/>
<dbReference type="InterPro" id="IPR006462">
    <property type="entry name" value="MS5"/>
</dbReference>
<gene>
    <name evidence="1" type="primary">LOC107806683</name>
</gene>
<protein>
    <recommendedName>
        <fullName evidence="2">Cystatin domain-containing protein</fullName>
    </recommendedName>
</protein>
<dbReference type="InterPro" id="IPR046350">
    <property type="entry name" value="Cystatin_sf"/>
</dbReference>
<sequence>MEEVQIRISQGPLIRKVTVKTNTTILMMILLCMRAVRRMSRELQDEYNRQVDESEGFDITLDLTLGAGIGAPILPQRGNEGDPIFVDLSRRAIENFNSQNATTYRYVKNVTVNTSYAAGMWCYITFEARDADANATTDDDSSALKTFQALAWWGIDGERDVRYCRFKKPSTH</sequence>
<evidence type="ECO:0008006" key="2">
    <source>
        <dbReference type="Google" id="ProtNLM"/>
    </source>
</evidence>
<dbReference type="KEGG" id="nta:107806683"/>
<name>A0A1S4BBV6_TOBAC</name>
<dbReference type="PANTHER" id="PTHR31260:SF61">
    <property type="entry name" value="MULTICYSTATIN-LIKE ISOFORM X1"/>
    <property type="match status" value="1"/>
</dbReference>
<reference evidence="1" key="1">
    <citation type="submission" date="2025-08" db="UniProtKB">
        <authorList>
            <consortium name="RefSeq"/>
        </authorList>
    </citation>
    <scope>IDENTIFICATION</scope>
</reference>
<accession>A0A1S4BBV6</accession>
<dbReference type="Gene3D" id="3.10.450.10">
    <property type="match status" value="1"/>
</dbReference>
<dbReference type="AlphaFoldDB" id="A0A1S4BBV6"/>
<proteinExistence type="predicted"/>
<evidence type="ECO:0000313" key="1">
    <source>
        <dbReference type="RefSeq" id="XP_016486374.1"/>
    </source>
</evidence>
<organism evidence="1">
    <name type="scientific">Nicotiana tabacum</name>
    <name type="common">Common tobacco</name>
    <dbReference type="NCBI Taxonomy" id="4097"/>
    <lineage>
        <taxon>Eukaryota</taxon>
        <taxon>Viridiplantae</taxon>
        <taxon>Streptophyta</taxon>
        <taxon>Embryophyta</taxon>
        <taxon>Tracheophyta</taxon>
        <taxon>Spermatophyta</taxon>
        <taxon>Magnoliopsida</taxon>
        <taxon>eudicotyledons</taxon>
        <taxon>Gunneridae</taxon>
        <taxon>Pentapetalae</taxon>
        <taxon>asterids</taxon>
        <taxon>lamiids</taxon>
        <taxon>Solanales</taxon>
        <taxon>Solanaceae</taxon>
        <taxon>Nicotianoideae</taxon>
        <taxon>Nicotianeae</taxon>
        <taxon>Nicotiana</taxon>
    </lineage>
</organism>
<dbReference type="PANTHER" id="PTHR31260">
    <property type="entry name" value="CYSTATIN/MONELLIN SUPERFAMILY PROTEIN"/>
    <property type="match status" value="1"/>
</dbReference>
<dbReference type="RefSeq" id="XP_016486374.1">
    <property type="nucleotide sequence ID" value="XM_016630888.1"/>
</dbReference>